<evidence type="ECO:0000256" key="1">
    <source>
        <dbReference type="SAM" id="MobiDB-lite"/>
    </source>
</evidence>
<gene>
    <name evidence="2" type="ORF">LC_TR15477_c6_g1_i1_g.52765</name>
</gene>
<sequence>MARLITDIHYINDLEKVGISTCLDMLINEIKSQAAYSTIHTGNSPTVAYKQLSDGFDPATSDVEEEERDEDFKVDEAKVDESKQMDFGGGSTGTHCDTKNADPKEKSTW</sequence>
<evidence type="ECO:0000313" key="2">
    <source>
        <dbReference type="EMBL" id="JAU35826.1"/>
    </source>
</evidence>
<dbReference type="AlphaFoldDB" id="A0A1J3EUX0"/>
<reference evidence="2" key="1">
    <citation type="submission" date="2016-07" db="EMBL/GenBank/DDBJ databases">
        <title>De novo transcriptome assembly of four accessions of the metal hyperaccumulator plant Noccaea caerulescens.</title>
        <authorList>
            <person name="Blande D."/>
            <person name="Halimaa P."/>
            <person name="Tervahauta A.I."/>
            <person name="Aarts M.G."/>
            <person name="Karenlampi S.O."/>
        </authorList>
    </citation>
    <scope>NUCLEOTIDE SEQUENCE</scope>
</reference>
<dbReference type="EMBL" id="GEVK01017006">
    <property type="protein sequence ID" value="JAU35826.1"/>
    <property type="molecule type" value="Transcribed_RNA"/>
</dbReference>
<accession>A0A1J3EUX0</accession>
<name>A0A1J3EUX0_NOCCA</name>
<protein>
    <submittedName>
        <fullName evidence="2">Uncharacterized protein</fullName>
    </submittedName>
</protein>
<feature type="compositionally biased region" description="Basic and acidic residues" evidence="1">
    <location>
        <begin position="96"/>
        <end position="109"/>
    </location>
</feature>
<organism evidence="2">
    <name type="scientific">Noccaea caerulescens</name>
    <name type="common">Alpine penny-cress</name>
    <name type="synonym">Thlaspi caerulescens</name>
    <dbReference type="NCBI Taxonomy" id="107243"/>
    <lineage>
        <taxon>Eukaryota</taxon>
        <taxon>Viridiplantae</taxon>
        <taxon>Streptophyta</taxon>
        <taxon>Embryophyta</taxon>
        <taxon>Tracheophyta</taxon>
        <taxon>Spermatophyta</taxon>
        <taxon>Magnoliopsida</taxon>
        <taxon>eudicotyledons</taxon>
        <taxon>Gunneridae</taxon>
        <taxon>Pentapetalae</taxon>
        <taxon>rosids</taxon>
        <taxon>malvids</taxon>
        <taxon>Brassicales</taxon>
        <taxon>Brassicaceae</taxon>
        <taxon>Coluteocarpeae</taxon>
        <taxon>Noccaea</taxon>
    </lineage>
</organism>
<proteinExistence type="predicted"/>
<feature type="compositionally biased region" description="Basic and acidic residues" evidence="1">
    <location>
        <begin position="70"/>
        <end position="84"/>
    </location>
</feature>
<feature type="region of interest" description="Disordered" evidence="1">
    <location>
        <begin position="50"/>
        <end position="109"/>
    </location>
</feature>